<comment type="catalytic activity">
    <reaction evidence="7 8">
        <text>cytidine(34) in tRNA(Ile2) + L-lysine + ATP = lysidine(34) in tRNA(Ile2) + AMP + diphosphate + H(+)</text>
        <dbReference type="Rhea" id="RHEA:43744"/>
        <dbReference type="Rhea" id="RHEA-COMP:10625"/>
        <dbReference type="Rhea" id="RHEA-COMP:10670"/>
        <dbReference type="ChEBI" id="CHEBI:15378"/>
        <dbReference type="ChEBI" id="CHEBI:30616"/>
        <dbReference type="ChEBI" id="CHEBI:32551"/>
        <dbReference type="ChEBI" id="CHEBI:33019"/>
        <dbReference type="ChEBI" id="CHEBI:82748"/>
        <dbReference type="ChEBI" id="CHEBI:83665"/>
        <dbReference type="ChEBI" id="CHEBI:456215"/>
        <dbReference type="EC" id="6.3.4.19"/>
    </reaction>
</comment>
<evidence type="ECO:0000256" key="3">
    <source>
        <dbReference type="ARBA" id="ARBA00022598"/>
    </source>
</evidence>
<dbReference type="CDD" id="cd01992">
    <property type="entry name" value="TilS_N"/>
    <property type="match status" value="1"/>
</dbReference>
<protein>
    <recommendedName>
        <fullName evidence="8">tRNA(Ile)-lysidine synthase</fullName>
        <ecNumber evidence="8">6.3.4.19</ecNumber>
    </recommendedName>
    <alternativeName>
        <fullName evidence="8">tRNA(Ile)-2-lysyl-cytidine synthase</fullName>
    </alternativeName>
    <alternativeName>
        <fullName evidence="8">tRNA(Ile)-lysidine synthetase</fullName>
    </alternativeName>
</protein>
<keyword evidence="2 8" id="KW-0963">Cytoplasm</keyword>
<name>A0A179DA88_9SPHI</name>
<evidence type="ECO:0000256" key="7">
    <source>
        <dbReference type="ARBA" id="ARBA00048539"/>
    </source>
</evidence>
<feature type="binding site" evidence="8">
    <location>
        <begin position="29"/>
        <end position="34"/>
    </location>
    <ligand>
        <name>ATP</name>
        <dbReference type="ChEBI" id="CHEBI:30616"/>
    </ligand>
</feature>
<evidence type="ECO:0000256" key="1">
    <source>
        <dbReference type="ARBA" id="ARBA00004496"/>
    </source>
</evidence>
<evidence type="ECO:0000256" key="5">
    <source>
        <dbReference type="ARBA" id="ARBA00022741"/>
    </source>
</evidence>
<keyword evidence="6 8" id="KW-0067">ATP-binding</keyword>
<dbReference type="STRING" id="1826909.A5893_16490"/>
<dbReference type="SUPFAM" id="SSF56037">
    <property type="entry name" value="PheT/TilS domain"/>
    <property type="match status" value="1"/>
</dbReference>
<dbReference type="Pfam" id="PF11734">
    <property type="entry name" value="TilS_C"/>
    <property type="match status" value="1"/>
</dbReference>
<organism evidence="10 11">
    <name type="scientific">Pedobacter psychrophilus</name>
    <dbReference type="NCBI Taxonomy" id="1826909"/>
    <lineage>
        <taxon>Bacteria</taxon>
        <taxon>Pseudomonadati</taxon>
        <taxon>Bacteroidota</taxon>
        <taxon>Sphingobacteriia</taxon>
        <taxon>Sphingobacteriales</taxon>
        <taxon>Sphingobacteriaceae</taxon>
        <taxon>Pedobacter</taxon>
    </lineage>
</organism>
<dbReference type="Gene3D" id="3.40.50.620">
    <property type="entry name" value="HUPs"/>
    <property type="match status" value="1"/>
</dbReference>
<dbReference type="SMART" id="SM00977">
    <property type="entry name" value="TilS_C"/>
    <property type="match status" value="1"/>
</dbReference>
<dbReference type="Pfam" id="PF01171">
    <property type="entry name" value="ATP_bind_3"/>
    <property type="match status" value="1"/>
</dbReference>
<reference evidence="10 11" key="1">
    <citation type="submission" date="2016-04" db="EMBL/GenBank/DDBJ databases">
        <authorList>
            <person name="Evans L.H."/>
            <person name="Alamgir A."/>
            <person name="Owens N."/>
            <person name="Weber N.D."/>
            <person name="Virtaneva K."/>
            <person name="Barbian K."/>
            <person name="Babar A."/>
            <person name="Rosenke K."/>
        </authorList>
    </citation>
    <scope>NUCLEOTIDE SEQUENCE [LARGE SCALE GENOMIC DNA]</scope>
    <source>
        <strain evidence="10 11">CCM 8644</strain>
    </source>
</reference>
<evidence type="ECO:0000256" key="4">
    <source>
        <dbReference type="ARBA" id="ARBA00022694"/>
    </source>
</evidence>
<comment type="subcellular location">
    <subcellularLocation>
        <location evidence="1 8">Cytoplasm</location>
    </subcellularLocation>
</comment>
<dbReference type="EC" id="6.3.4.19" evidence="8"/>
<keyword evidence="11" id="KW-1185">Reference proteome</keyword>
<dbReference type="InterPro" id="IPR011063">
    <property type="entry name" value="TilS/TtcA_N"/>
</dbReference>
<dbReference type="PANTHER" id="PTHR43033:SF1">
    <property type="entry name" value="TRNA(ILE)-LYSIDINE SYNTHASE-RELATED"/>
    <property type="match status" value="1"/>
</dbReference>
<dbReference type="Proteomes" id="UP000078459">
    <property type="component" value="Unassembled WGS sequence"/>
</dbReference>
<evidence type="ECO:0000256" key="6">
    <source>
        <dbReference type="ARBA" id="ARBA00022840"/>
    </source>
</evidence>
<dbReference type="GO" id="GO:0005737">
    <property type="term" value="C:cytoplasm"/>
    <property type="evidence" value="ECO:0007669"/>
    <property type="project" value="UniProtKB-SubCell"/>
</dbReference>
<dbReference type="InterPro" id="IPR012795">
    <property type="entry name" value="tRNA_Ile_lys_synt_N"/>
</dbReference>
<dbReference type="RefSeq" id="WP_068823789.1">
    <property type="nucleotide sequence ID" value="NZ_LWHJ01000032.1"/>
</dbReference>
<evidence type="ECO:0000313" key="11">
    <source>
        <dbReference type="Proteomes" id="UP000078459"/>
    </source>
</evidence>
<dbReference type="AlphaFoldDB" id="A0A179DA88"/>
<dbReference type="SUPFAM" id="SSF52402">
    <property type="entry name" value="Adenine nucleotide alpha hydrolases-like"/>
    <property type="match status" value="1"/>
</dbReference>
<dbReference type="InterPro" id="IPR014729">
    <property type="entry name" value="Rossmann-like_a/b/a_fold"/>
</dbReference>
<keyword evidence="4 8" id="KW-0819">tRNA processing</keyword>
<dbReference type="PANTHER" id="PTHR43033">
    <property type="entry name" value="TRNA(ILE)-LYSIDINE SYNTHASE-RELATED"/>
    <property type="match status" value="1"/>
</dbReference>
<dbReference type="EMBL" id="LWHJ01000032">
    <property type="protein sequence ID" value="OAQ37966.1"/>
    <property type="molecule type" value="Genomic_DNA"/>
</dbReference>
<proteinExistence type="inferred from homology"/>
<keyword evidence="5 8" id="KW-0547">Nucleotide-binding</keyword>
<evidence type="ECO:0000256" key="2">
    <source>
        <dbReference type="ARBA" id="ARBA00022490"/>
    </source>
</evidence>
<comment type="domain">
    <text evidence="8">The N-terminal region contains the highly conserved SGGXDS motif, predicted to be a P-loop motif involved in ATP binding.</text>
</comment>
<comment type="caution">
    <text evidence="10">The sequence shown here is derived from an EMBL/GenBank/DDBJ whole genome shotgun (WGS) entry which is preliminary data.</text>
</comment>
<comment type="function">
    <text evidence="8">Ligates lysine onto the cytidine present at position 34 of the AUA codon-specific tRNA(Ile) that contains the anticodon CAU, in an ATP-dependent manner. Cytidine is converted to lysidine, thus changing the amino acid specificity of the tRNA from methionine to isoleucine.</text>
</comment>
<dbReference type="GO" id="GO:0006400">
    <property type="term" value="P:tRNA modification"/>
    <property type="evidence" value="ECO:0007669"/>
    <property type="project" value="UniProtKB-UniRule"/>
</dbReference>
<keyword evidence="3 8" id="KW-0436">Ligase</keyword>
<accession>A0A179DA88</accession>
<dbReference type="HAMAP" id="MF_01161">
    <property type="entry name" value="tRNA_Ile_lys_synt"/>
    <property type="match status" value="1"/>
</dbReference>
<dbReference type="NCBIfam" id="TIGR02432">
    <property type="entry name" value="lysidine_TilS_N"/>
    <property type="match status" value="1"/>
</dbReference>
<comment type="similarity">
    <text evidence="8">Belongs to the tRNA(Ile)-lysidine synthase family.</text>
</comment>
<feature type="domain" description="Lysidine-tRNA(Ile) synthetase C-terminal" evidence="9">
    <location>
        <begin position="368"/>
        <end position="441"/>
    </location>
</feature>
<sequence>MLLAAKQLQDFIKSNALFNPTDKILLAVSGGKDSVAMAHLFFSLDFKFAIAHCNFNLRGEESKRDEDFVKNLSEQFNAPFHLTSFETQKFAEENKISTQMAARDLRYAYFDEIRTQFHYQKIAIAQHQNDAIETVLQNLIRGTGIAGLHGIKALRENIIRPMLCFNSDDIVNIVKENNLAFVEDSSNASNKYIRNKIRLDIIPEMKKINPSLEQTFTRNLYHFNELEEFLNLEVEKLRSIILVKTDAGFLIKIADIQNLKPQNLLLFEILKPFNFKESVVKDIIDTLNGISGKQFFSNTHSIIIDRENILIHVIEENRIEEITISEDENQLYFAGFNFKKTLLKTFPSSFKVDTNNIYVDSDLLIYPLTLRFWKQGDSFKPFGMNGVKKLSDFFINQKINIQQKNNIPILINGDGKIIWVCGLRSDDRFKIKPKTKKIIIFTVEKY</sequence>
<evidence type="ECO:0000313" key="10">
    <source>
        <dbReference type="EMBL" id="OAQ37966.1"/>
    </source>
</evidence>
<dbReference type="InterPro" id="IPR012796">
    <property type="entry name" value="Lysidine-tRNA-synth_C"/>
</dbReference>
<reference evidence="10 11" key="2">
    <citation type="submission" date="2016-06" db="EMBL/GenBank/DDBJ databases">
        <title>Pedobacter psychrophilus sp. nov., isolated from Antarctic fragmentary rock.</title>
        <authorList>
            <person name="Svec P."/>
        </authorList>
    </citation>
    <scope>NUCLEOTIDE SEQUENCE [LARGE SCALE GENOMIC DNA]</scope>
    <source>
        <strain evidence="10 11">CCM 8644</strain>
    </source>
</reference>
<dbReference type="NCBIfam" id="TIGR02433">
    <property type="entry name" value="lysidine_TilS_C"/>
    <property type="match status" value="1"/>
</dbReference>
<dbReference type="GO" id="GO:0005524">
    <property type="term" value="F:ATP binding"/>
    <property type="evidence" value="ECO:0007669"/>
    <property type="project" value="UniProtKB-UniRule"/>
</dbReference>
<dbReference type="InterPro" id="IPR012094">
    <property type="entry name" value="tRNA_Ile_lys_synt"/>
</dbReference>
<evidence type="ECO:0000256" key="8">
    <source>
        <dbReference type="HAMAP-Rule" id="MF_01161"/>
    </source>
</evidence>
<gene>
    <name evidence="8" type="primary">tilS</name>
    <name evidence="10" type="ORF">A5893_16490</name>
</gene>
<evidence type="ECO:0000259" key="9">
    <source>
        <dbReference type="SMART" id="SM00977"/>
    </source>
</evidence>
<dbReference type="OrthoDB" id="9807403at2"/>
<dbReference type="GO" id="GO:0032267">
    <property type="term" value="F:tRNA(Ile)-lysidine synthase activity"/>
    <property type="evidence" value="ECO:0007669"/>
    <property type="project" value="UniProtKB-EC"/>
</dbReference>